<dbReference type="OrthoDB" id="5168853at2"/>
<reference evidence="8 9" key="2">
    <citation type="journal article" date="2010" name="Stand. Genomic Sci.">
        <title>Complete genome sequence of Gordonia bronchialis type strain (3410).</title>
        <authorList>
            <person name="Ivanova N."/>
            <person name="Sikorski J."/>
            <person name="Jando M."/>
            <person name="Lapidus A."/>
            <person name="Nolan M."/>
            <person name="Lucas S."/>
            <person name="Del Rio T.G."/>
            <person name="Tice H."/>
            <person name="Copeland A."/>
            <person name="Cheng J.F."/>
            <person name="Chen F."/>
            <person name="Bruce D."/>
            <person name="Goodwin L."/>
            <person name="Pitluck S."/>
            <person name="Mavromatis K."/>
            <person name="Ovchinnikova G."/>
            <person name="Pati A."/>
            <person name="Chen A."/>
            <person name="Palaniappan K."/>
            <person name="Land M."/>
            <person name="Hauser L."/>
            <person name="Chang Y.J."/>
            <person name="Jeffries C.D."/>
            <person name="Chain P."/>
            <person name="Saunders E."/>
            <person name="Han C."/>
            <person name="Detter J.C."/>
            <person name="Brettin T."/>
            <person name="Rohde M."/>
            <person name="Goker M."/>
            <person name="Bristow J."/>
            <person name="Eisen J.A."/>
            <person name="Markowitz V."/>
            <person name="Hugenholtz P."/>
            <person name="Klenk H.P."/>
            <person name="Kyrpides N.C."/>
        </authorList>
    </citation>
    <scope>NUCLEOTIDE SEQUENCE [LARGE SCALE GENOMIC DNA]</scope>
    <source>
        <strain evidence="9">ATCC 25592 / DSM 43247 / BCRC 13721 / JCM 3198 / KCTC 3076 / NBRC 16047 / NCTC 10667</strain>
    </source>
</reference>
<dbReference type="InterPro" id="IPR020946">
    <property type="entry name" value="Flavin_mOase-like"/>
</dbReference>
<dbReference type="GO" id="GO:0004499">
    <property type="term" value="F:N,N-dimethylaniline monooxygenase activity"/>
    <property type="evidence" value="ECO:0007669"/>
    <property type="project" value="InterPro"/>
</dbReference>
<evidence type="ECO:0000256" key="1">
    <source>
        <dbReference type="ARBA" id="ARBA00001974"/>
    </source>
</evidence>
<keyword evidence="4" id="KW-0274">FAD</keyword>
<dbReference type="KEGG" id="gbr:Gbro_0088"/>
<protein>
    <submittedName>
        <fullName evidence="8">Steroid monooxygenase</fullName>
    </submittedName>
</protein>
<organism evidence="8 9">
    <name type="scientific">Gordonia bronchialis (strain ATCC 25592 / DSM 43247 / BCRC 13721 / JCM 3198 / KCTC 3076 / NBRC 16047 / NCTC 10667)</name>
    <name type="common">Rhodococcus bronchialis</name>
    <dbReference type="NCBI Taxonomy" id="526226"/>
    <lineage>
        <taxon>Bacteria</taxon>
        <taxon>Bacillati</taxon>
        <taxon>Actinomycetota</taxon>
        <taxon>Actinomycetes</taxon>
        <taxon>Mycobacteriales</taxon>
        <taxon>Gordoniaceae</taxon>
        <taxon>Gordonia</taxon>
    </lineage>
</organism>
<evidence type="ECO:0000256" key="4">
    <source>
        <dbReference type="ARBA" id="ARBA00022827"/>
    </source>
</evidence>
<dbReference type="RefSeq" id="WP_012832032.1">
    <property type="nucleotide sequence ID" value="NC_013441.1"/>
</dbReference>
<evidence type="ECO:0000256" key="3">
    <source>
        <dbReference type="ARBA" id="ARBA00022630"/>
    </source>
</evidence>
<evidence type="ECO:0000313" key="8">
    <source>
        <dbReference type="EMBL" id="ACY19440.1"/>
    </source>
</evidence>
<dbReference type="AlphaFoldDB" id="D0LAB1"/>
<evidence type="ECO:0000256" key="7">
    <source>
        <dbReference type="ARBA" id="ARBA00023033"/>
    </source>
</evidence>
<dbReference type="HOGENOM" id="CLU_006937_8_1_11"/>
<dbReference type="PANTHER" id="PTHR43098">
    <property type="entry name" value="L-ORNITHINE N(5)-MONOOXYGENASE-RELATED"/>
    <property type="match status" value="1"/>
</dbReference>
<dbReference type="Gene3D" id="3.50.50.60">
    <property type="entry name" value="FAD/NAD(P)-binding domain"/>
    <property type="match status" value="2"/>
</dbReference>
<dbReference type="InterPro" id="IPR036188">
    <property type="entry name" value="FAD/NAD-bd_sf"/>
</dbReference>
<keyword evidence="3" id="KW-0285">Flavoprotein</keyword>
<comment type="cofactor">
    <cofactor evidence="1">
        <name>FAD</name>
        <dbReference type="ChEBI" id="CHEBI:57692"/>
    </cofactor>
</comment>
<dbReference type="GO" id="GO:0050661">
    <property type="term" value="F:NADP binding"/>
    <property type="evidence" value="ECO:0007669"/>
    <property type="project" value="InterPro"/>
</dbReference>
<proteinExistence type="inferred from homology"/>
<dbReference type="eggNOG" id="COG2072">
    <property type="taxonomic scope" value="Bacteria"/>
</dbReference>
<keyword evidence="7 8" id="KW-0503">Monooxygenase</keyword>
<evidence type="ECO:0000256" key="5">
    <source>
        <dbReference type="ARBA" id="ARBA00022857"/>
    </source>
</evidence>
<dbReference type="Pfam" id="PF00743">
    <property type="entry name" value="FMO-like"/>
    <property type="match status" value="1"/>
</dbReference>
<evidence type="ECO:0000313" key="9">
    <source>
        <dbReference type="Proteomes" id="UP000001219"/>
    </source>
</evidence>
<evidence type="ECO:0000256" key="6">
    <source>
        <dbReference type="ARBA" id="ARBA00023002"/>
    </source>
</evidence>
<name>D0LAB1_GORB4</name>
<accession>D0LAB1</accession>
<reference evidence="9" key="1">
    <citation type="submission" date="2009-10" db="EMBL/GenBank/DDBJ databases">
        <title>The complete chromosome of Gordonia bronchialis DSM 43247.</title>
        <authorList>
            <consortium name="US DOE Joint Genome Institute (JGI-PGF)"/>
            <person name="Lucas S."/>
            <person name="Copeland A."/>
            <person name="Lapidus A."/>
            <person name="Glavina del Rio T."/>
            <person name="Dalin E."/>
            <person name="Tice H."/>
            <person name="Bruce D."/>
            <person name="Goodwin L."/>
            <person name="Pitluck S."/>
            <person name="Kyrpides N."/>
            <person name="Mavromatis K."/>
            <person name="Ivanova N."/>
            <person name="Ovchinnikova G."/>
            <person name="Saunders E."/>
            <person name="Brettin T."/>
            <person name="Detter J.C."/>
            <person name="Han C."/>
            <person name="Larimer F."/>
            <person name="Land M."/>
            <person name="Hauser L."/>
            <person name="Markowitz V."/>
            <person name="Cheng J.-F."/>
            <person name="Hugenholtz P."/>
            <person name="Woyke T."/>
            <person name="Wu D."/>
            <person name="Jando M."/>
            <person name="Schneider S."/>
            <person name="Goeker M."/>
            <person name="Klenk H.-P."/>
            <person name="Eisen J.A."/>
        </authorList>
    </citation>
    <scope>NUCLEOTIDE SEQUENCE [LARGE SCALE GENOMIC DNA]</scope>
    <source>
        <strain evidence="9">ATCC 25592 / DSM 43247 / BCRC 13721 / JCM 3198 / KCTC 3076 / NBRC 16047 / NCTC 10667</strain>
    </source>
</reference>
<dbReference type="GO" id="GO:0050660">
    <property type="term" value="F:flavin adenine dinucleotide binding"/>
    <property type="evidence" value="ECO:0007669"/>
    <property type="project" value="InterPro"/>
</dbReference>
<keyword evidence="6" id="KW-0560">Oxidoreductase</keyword>
<sequence>MADTTLDAVVIGAGVAGLYELHMLREQGLDVRAYDAATGVGGTWYWNRYPGARFDSEAYIYQYLFDEELYKGWSWSQRFPGQAEIEQWLNYVADALDLRRDIQLSTVIESAVWDPDRQRWLVTTGDGETIDTQFLITCCGMLSAPMTDLFPGQADFAGQLVHTSRWPKEGIELTGKRVGVIGNGATGIQVIQTIADEVDELTVFIRTPQYALPMKNPSYGPDEVAAYKSRFDELRATLPHTFTGFEYDFTDAWEDLTPDERRAKLEDIYDNGSLKLWLASFAEIFSDEQVSEEVSEFVREKMRARLQDPDLCDLLIPSDYGFGTHRVPLETDYLEVYHRDNVKAVAVKDNPIAKIVPEGIELTDGTRYELDVIIMATGFDAGTGALTRIDIRGRDGHVLKEDWGRDIRTTMGLMVHGYPNMLTTAVPLAPSAALCNMTTCLQQQTEWISEAIRHMRTHGKSVIEPTAEGEAAWVAHHDELADANLISKTNSWYVGSNVPGKPRRVLSYVGGVGAYREATLEAAAAGYKGFALN</sequence>
<dbReference type="InterPro" id="IPR050775">
    <property type="entry name" value="FAD-binding_Monooxygenases"/>
</dbReference>
<keyword evidence="5" id="KW-0521">NADP</keyword>
<keyword evidence="9" id="KW-1185">Reference proteome</keyword>
<dbReference type="Proteomes" id="UP000001219">
    <property type="component" value="Chromosome"/>
</dbReference>
<evidence type="ECO:0000256" key="2">
    <source>
        <dbReference type="ARBA" id="ARBA00010139"/>
    </source>
</evidence>
<gene>
    <name evidence="8" type="ordered locus">Gbro_0088</name>
</gene>
<dbReference type="EMBL" id="CP001802">
    <property type="protein sequence ID" value="ACY19440.1"/>
    <property type="molecule type" value="Genomic_DNA"/>
</dbReference>
<dbReference type="PANTHER" id="PTHR43098:SF3">
    <property type="entry name" value="L-ORNITHINE N(5)-MONOOXYGENASE-RELATED"/>
    <property type="match status" value="1"/>
</dbReference>
<dbReference type="SUPFAM" id="SSF51905">
    <property type="entry name" value="FAD/NAD(P)-binding domain"/>
    <property type="match status" value="2"/>
</dbReference>
<dbReference type="STRING" id="526226.Gbro_0088"/>
<comment type="similarity">
    <text evidence="2">Belongs to the FAD-binding monooxygenase family.</text>
</comment>